<organism evidence="8 9">
    <name type="scientific">Candidatus Amesbacteria bacterium RIFCSPLOWO2_01_FULL_47_33</name>
    <dbReference type="NCBI Taxonomy" id="1797258"/>
    <lineage>
        <taxon>Bacteria</taxon>
        <taxon>Candidatus Amesiibacteriota</taxon>
    </lineage>
</organism>
<comment type="similarity">
    <text evidence="2 6">Belongs to the peptidase S26 family.</text>
</comment>
<dbReference type="InterPro" id="IPR019757">
    <property type="entry name" value="Pept_S26A_signal_pept_1_Lys-AS"/>
</dbReference>
<dbReference type="PROSITE" id="PS00761">
    <property type="entry name" value="SPASE_I_3"/>
    <property type="match status" value="1"/>
</dbReference>
<protein>
    <recommendedName>
        <fullName evidence="3 6">Signal peptidase I</fullName>
        <ecNumber evidence="3 6">3.4.21.89</ecNumber>
    </recommendedName>
</protein>
<dbReference type="SUPFAM" id="SSF51306">
    <property type="entry name" value="LexA/Signal peptidase"/>
    <property type="match status" value="1"/>
</dbReference>
<feature type="active site" evidence="5">
    <location>
        <position position="44"/>
    </location>
</feature>
<dbReference type="PANTHER" id="PTHR43390:SF1">
    <property type="entry name" value="CHLOROPLAST PROCESSING PEPTIDASE"/>
    <property type="match status" value="1"/>
</dbReference>
<dbReference type="Pfam" id="PF10502">
    <property type="entry name" value="Peptidase_S26"/>
    <property type="match status" value="1"/>
</dbReference>
<feature type="domain" description="Peptidase S26" evidence="7">
    <location>
        <begin position="17"/>
        <end position="174"/>
    </location>
</feature>
<dbReference type="GO" id="GO:0004252">
    <property type="term" value="F:serine-type endopeptidase activity"/>
    <property type="evidence" value="ECO:0007669"/>
    <property type="project" value="InterPro"/>
</dbReference>
<dbReference type="CDD" id="cd06530">
    <property type="entry name" value="S26_SPase_I"/>
    <property type="match status" value="1"/>
</dbReference>
<comment type="caution">
    <text evidence="8">The sequence shown here is derived from an EMBL/GenBank/DDBJ whole genome shotgun (WGS) entry which is preliminary data.</text>
</comment>
<feature type="transmembrane region" description="Helical" evidence="6">
    <location>
        <begin position="12"/>
        <end position="34"/>
    </location>
</feature>
<dbReference type="PRINTS" id="PR00727">
    <property type="entry name" value="LEADERPTASE"/>
</dbReference>
<dbReference type="GO" id="GO:0016020">
    <property type="term" value="C:membrane"/>
    <property type="evidence" value="ECO:0007669"/>
    <property type="project" value="UniProtKB-SubCell"/>
</dbReference>
<dbReference type="PANTHER" id="PTHR43390">
    <property type="entry name" value="SIGNAL PEPTIDASE I"/>
    <property type="match status" value="1"/>
</dbReference>
<evidence type="ECO:0000256" key="1">
    <source>
        <dbReference type="ARBA" id="ARBA00000677"/>
    </source>
</evidence>
<accession>A0A1F4Z4T2</accession>
<dbReference type="AlphaFoldDB" id="A0A1F4Z4T2"/>
<dbReference type="InterPro" id="IPR019533">
    <property type="entry name" value="Peptidase_S26"/>
</dbReference>
<dbReference type="InterPro" id="IPR000223">
    <property type="entry name" value="Pept_S26A_signal_pept_1"/>
</dbReference>
<dbReference type="GO" id="GO:0006465">
    <property type="term" value="P:signal peptide processing"/>
    <property type="evidence" value="ECO:0007669"/>
    <property type="project" value="InterPro"/>
</dbReference>
<keyword evidence="6" id="KW-0472">Membrane</keyword>
<dbReference type="InterPro" id="IPR019758">
    <property type="entry name" value="Pept_S26A_signal_pept_1_CS"/>
</dbReference>
<dbReference type="Gene3D" id="2.10.109.10">
    <property type="entry name" value="Umud Fragment, subunit A"/>
    <property type="match status" value="1"/>
</dbReference>
<gene>
    <name evidence="8" type="ORF">A2972_01335</name>
</gene>
<dbReference type="NCBIfam" id="TIGR02227">
    <property type="entry name" value="sigpep_I_bact"/>
    <property type="match status" value="1"/>
</dbReference>
<dbReference type="EC" id="3.4.21.89" evidence="3 6"/>
<evidence type="ECO:0000256" key="5">
    <source>
        <dbReference type="PIRSR" id="PIRSR600223-1"/>
    </source>
</evidence>
<dbReference type="Proteomes" id="UP000176822">
    <property type="component" value="Unassembled WGS sequence"/>
</dbReference>
<keyword evidence="6" id="KW-0812">Transmembrane</keyword>
<sequence length="189" mass="22043">MFRQKMRRGSIAILDALEPVILAFAIFMMVYLFLFQPHKVDGRSMYPNFEDREYILTDKVTYRRIDPQRGDVIVFHAPPPYDSDFIKRIIGMPGEVVMIKAGAVHINGVELEEEYLPVNFVTNEKTFLRDSVPYRIPEGYYIVLGDNRNYSSDSREWGPISKKAIVGKAWIRYWPADRIGMVPHQKYGF</sequence>
<keyword evidence="4 6" id="KW-0378">Hydrolase</keyword>
<comment type="catalytic activity">
    <reaction evidence="1 6">
        <text>Cleavage of hydrophobic, N-terminal signal or leader sequences from secreted and periplasmic proteins.</text>
        <dbReference type="EC" id="3.4.21.89"/>
    </reaction>
</comment>
<evidence type="ECO:0000256" key="3">
    <source>
        <dbReference type="ARBA" id="ARBA00013208"/>
    </source>
</evidence>
<dbReference type="InterPro" id="IPR036286">
    <property type="entry name" value="LexA/Signal_pep-like_sf"/>
</dbReference>
<reference evidence="8 9" key="1">
    <citation type="journal article" date="2016" name="Nat. Commun.">
        <title>Thousands of microbial genomes shed light on interconnected biogeochemical processes in an aquifer system.</title>
        <authorList>
            <person name="Anantharaman K."/>
            <person name="Brown C.T."/>
            <person name="Hug L.A."/>
            <person name="Sharon I."/>
            <person name="Castelle C.J."/>
            <person name="Probst A.J."/>
            <person name="Thomas B.C."/>
            <person name="Singh A."/>
            <person name="Wilkins M.J."/>
            <person name="Karaoz U."/>
            <person name="Brodie E.L."/>
            <person name="Williams K.H."/>
            <person name="Hubbard S.S."/>
            <person name="Banfield J.F."/>
        </authorList>
    </citation>
    <scope>NUCLEOTIDE SEQUENCE [LARGE SCALE GENOMIC DNA]</scope>
</reference>
<keyword evidence="6" id="KW-0645">Protease</keyword>
<evidence type="ECO:0000256" key="2">
    <source>
        <dbReference type="ARBA" id="ARBA00009370"/>
    </source>
</evidence>
<evidence type="ECO:0000259" key="7">
    <source>
        <dbReference type="Pfam" id="PF10502"/>
    </source>
</evidence>
<dbReference type="GO" id="GO:0009003">
    <property type="term" value="F:signal peptidase activity"/>
    <property type="evidence" value="ECO:0007669"/>
    <property type="project" value="UniProtKB-EC"/>
</dbReference>
<keyword evidence="6" id="KW-1133">Transmembrane helix</keyword>
<name>A0A1F4Z4T2_9BACT</name>
<feature type="active site" evidence="5">
    <location>
        <position position="87"/>
    </location>
</feature>
<evidence type="ECO:0000313" key="8">
    <source>
        <dbReference type="EMBL" id="OGD01203.1"/>
    </source>
</evidence>
<dbReference type="PROSITE" id="PS00760">
    <property type="entry name" value="SPASE_I_2"/>
    <property type="match status" value="1"/>
</dbReference>
<evidence type="ECO:0000256" key="6">
    <source>
        <dbReference type="RuleBase" id="RU362042"/>
    </source>
</evidence>
<comment type="subcellular location">
    <subcellularLocation>
        <location evidence="6">Membrane</location>
        <topology evidence="6">Single-pass type II membrane protein</topology>
    </subcellularLocation>
</comment>
<evidence type="ECO:0000256" key="4">
    <source>
        <dbReference type="ARBA" id="ARBA00022801"/>
    </source>
</evidence>
<proteinExistence type="inferred from homology"/>
<evidence type="ECO:0000313" key="9">
    <source>
        <dbReference type="Proteomes" id="UP000176822"/>
    </source>
</evidence>
<dbReference type="EMBL" id="MEXM01000017">
    <property type="protein sequence ID" value="OGD01203.1"/>
    <property type="molecule type" value="Genomic_DNA"/>
</dbReference>